<organism evidence="3 4">
    <name type="scientific">Haloactinopolyspora alba</name>
    <dbReference type="NCBI Taxonomy" id="648780"/>
    <lineage>
        <taxon>Bacteria</taxon>
        <taxon>Bacillati</taxon>
        <taxon>Actinomycetota</taxon>
        <taxon>Actinomycetes</taxon>
        <taxon>Jiangellales</taxon>
        <taxon>Jiangellaceae</taxon>
        <taxon>Haloactinopolyspora</taxon>
    </lineage>
</organism>
<dbReference type="InterPro" id="IPR032093">
    <property type="entry name" value="PhoD_N"/>
</dbReference>
<dbReference type="SUPFAM" id="SSF56300">
    <property type="entry name" value="Metallo-dependent phosphatases"/>
    <property type="match status" value="1"/>
</dbReference>
<dbReference type="PROSITE" id="PS51318">
    <property type="entry name" value="TAT"/>
    <property type="match status" value="1"/>
</dbReference>
<dbReference type="EMBL" id="PYGE01000013">
    <property type="protein sequence ID" value="PSL01544.1"/>
    <property type="molecule type" value="Genomic_DNA"/>
</dbReference>
<dbReference type="Pfam" id="PF09423">
    <property type="entry name" value="PhoD"/>
    <property type="match status" value="1"/>
</dbReference>
<dbReference type="InterPro" id="IPR038607">
    <property type="entry name" value="PhoD-like_sf"/>
</dbReference>
<dbReference type="PANTHER" id="PTHR43606:SF2">
    <property type="entry name" value="ALKALINE PHOSPHATASE FAMILY PROTEIN (AFU_ORTHOLOGUE AFUA_5G03860)"/>
    <property type="match status" value="1"/>
</dbReference>
<sequence length="520" mass="56886">MAPTDTPPPTFDRRTFLRLSGVSSAALALGVAASDADAAATPGGPVPDGVFGLGIASGDPGPGSVVLWTRLAPEPLAADGHGGMPLRPVPVRWEVSPDERFRVVARRGTAIASPELAHAVHPLVEGLEPGREYFYRFRVGREVSPVGRTKTLPAAGASTSSFSFATASCQAWYHGHFSAYRHLANEELDAVFFLGDYIYEYGIGESNLWRAGASVAPEHGAEIETLEQFRLRYALFKTDPHLQALHATAPWMVTWDDHEVQNNYGADGSRYGISTEHFPHLRAVAYRAFYENLPLSLSTMPDGPDSTVFRRFDVGSLARFNVLDTRQFRDAPPVDREDQYDERRSMLGRQQERWLYEGMSGSPATWNVAANGVTVSAITEDRTDQWDGYPAARARLIEAMRTTSNPVVLTGDIHRHVASELKADFADPDSPTVGVELICTSVASGGDGAPTDGYTPDWVQHPYVKLYDGRRGYVHCRMTPDELTSRFRIVPWIEADADAPVRTTARFVTPAGAPGLEGQE</sequence>
<dbReference type="CDD" id="cd07389">
    <property type="entry name" value="MPP_PhoD"/>
    <property type="match status" value="1"/>
</dbReference>
<dbReference type="Gene3D" id="2.60.40.380">
    <property type="entry name" value="Purple acid phosphatase-like, N-terminal"/>
    <property type="match status" value="1"/>
</dbReference>
<dbReference type="InterPro" id="IPR052900">
    <property type="entry name" value="Phospholipid_Metab_Enz"/>
</dbReference>
<dbReference type="Proteomes" id="UP000243528">
    <property type="component" value="Unassembled WGS sequence"/>
</dbReference>
<accession>A0A2P8DWG8</accession>
<evidence type="ECO:0000313" key="4">
    <source>
        <dbReference type="Proteomes" id="UP000243528"/>
    </source>
</evidence>
<dbReference type="InterPro" id="IPR029052">
    <property type="entry name" value="Metallo-depent_PP-like"/>
</dbReference>
<feature type="domain" description="Phospholipase D N-terminal" evidence="2">
    <location>
        <begin position="53"/>
        <end position="151"/>
    </location>
</feature>
<dbReference type="OrthoDB" id="327733at2"/>
<dbReference type="InterPro" id="IPR018946">
    <property type="entry name" value="PhoD-like_MPP"/>
</dbReference>
<dbReference type="Gene3D" id="3.60.21.70">
    <property type="entry name" value="PhoD-like phosphatase"/>
    <property type="match status" value="1"/>
</dbReference>
<dbReference type="RefSeq" id="WP_106538408.1">
    <property type="nucleotide sequence ID" value="NZ_PYGE01000013.1"/>
</dbReference>
<dbReference type="AlphaFoldDB" id="A0A2P8DWG8"/>
<evidence type="ECO:0000313" key="3">
    <source>
        <dbReference type="EMBL" id="PSL01544.1"/>
    </source>
</evidence>
<name>A0A2P8DWG8_9ACTN</name>
<keyword evidence="4" id="KW-1185">Reference proteome</keyword>
<dbReference type="PANTHER" id="PTHR43606">
    <property type="entry name" value="PHOSPHATASE, PUTATIVE (AFU_ORTHOLOGUE AFUA_6G08710)-RELATED"/>
    <property type="match status" value="1"/>
</dbReference>
<feature type="domain" description="PhoD-like phosphatase metallophosphatase" evidence="1">
    <location>
        <begin position="164"/>
        <end position="487"/>
    </location>
</feature>
<evidence type="ECO:0000259" key="2">
    <source>
        <dbReference type="Pfam" id="PF16655"/>
    </source>
</evidence>
<reference evidence="3 4" key="1">
    <citation type="submission" date="2018-03" db="EMBL/GenBank/DDBJ databases">
        <title>Genomic Encyclopedia of Archaeal and Bacterial Type Strains, Phase II (KMG-II): from individual species to whole genera.</title>
        <authorList>
            <person name="Goeker M."/>
        </authorList>
    </citation>
    <scope>NUCLEOTIDE SEQUENCE [LARGE SCALE GENOMIC DNA]</scope>
    <source>
        <strain evidence="3 4">DSM 45211</strain>
    </source>
</reference>
<protein>
    <submittedName>
        <fullName evidence="3">Alkaline phosphatase D</fullName>
    </submittedName>
</protein>
<evidence type="ECO:0000259" key="1">
    <source>
        <dbReference type="Pfam" id="PF09423"/>
    </source>
</evidence>
<dbReference type="InterPro" id="IPR006311">
    <property type="entry name" value="TAT_signal"/>
</dbReference>
<dbReference type="Pfam" id="PF16655">
    <property type="entry name" value="PhoD_N"/>
    <property type="match status" value="1"/>
</dbReference>
<gene>
    <name evidence="3" type="ORF">CLV30_11332</name>
</gene>
<proteinExistence type="predicted"/>
<comment type="caution">
    <text evidence="3">The sequence shown here is derived from an EMBL/GenBank/DDBJ whole genome shotgun (WGS) entry which is preliminary data.</text>
</comment>